<dbReference type="Proteomes" id="UP001143463">
    <property type="component" value="Unassembled WGS sequence"/>
</dbReference>
<gene>
    <name evidence="2" type="ORF">GCM10017577_51310</name>
</gene>
<dbReference type="InterPro" id="IPR036144">
    <property type="entry name" value="RibA-like_sf"/>
</dbReference>
<dbReference type="AlphaFoldDB" id="A0A9W6L944"/>
<feature type="compositionally biased region" description="Basic residues" evidence="1">
    <location>
        <begin position="7"/>
        <end position="18"/>
    </location>
</feature>
<name>A0A9W6L944_9PSEU</name>
<accession>A0A9W6L944</accession>
<organism evidence="2 3">
    <name type="scientific">Pseudonocardia halophobica</name>
    <dbReference type="NCBI Taxonomy" id="29401"/>
    <lineage>
        <taxon>Bacteria</taxon>
        <taxon>Bacillati</taxon>
        <taxon>Actinomycetota</taxon>
        <taxon>Actinomycetes</taxon>
        <taxon>Pseudonocardiales</taxon>
        <taxon>Pseudonocardiaceae</taxon>
        <taxon>Pseudonocardia</taxon>
    </lineage>
</organism>
<keyword evidence="3" id="KW-1185">Reference proteome</keyword>
<evidence type="ECO:0000313" key="3">
    <source>
        <dbReference type="Proteomes" id="UP001143463"/>
    </source>
</evidence>
<dbReference type="SUPFAM" id="SSF142695">
    <property type="entry name" value="RibA-like"/>
    <property type="match status" value="1"/>
</dbReference>
<evidence type="ECO:0000313" key="2">
    <source>
        <dbReference type="EMBL" id="GLL13986.1"/>
    </source>
</evidence>
<reference evidence="2" key="2">
    <citation type="submission" date="2023-01" db="EMBL/GenBank/DDBJ databases">
        <authorList>
            <person name="Sun Q."/>
            <person name="Evtushenko L."/>
        </authorList>
    </citation>
    <scope>NUCLEOTIDE SEQUENCE</scope>
    <source>
        <strain evidence="2">VKM Ac-1069</strain>
    </source>
</reference>
<sequence length="59" mass="6455">MTESHTRRCRPPTHHHRAGSATFTVRRDASTRLPTEGGTFQVIGYRGLADGAEHVALIA</sequence>
<reference evidence="2" key="1">
    <citation type="journal article" date="2014" name="Int. J. Syst. Evol. Microbiol.">
        <title>Complete genome sequence of Corynebacterium casei LMG S-19264T (=DSM 44701T), isolated from a smear-ripened cheese.</title>
        <authorList>
            <consortium name="US DOE Joint Genome Institute (JGI-PGF)"/>
            <person name="Walter F."/>
            <person name="Albersmeier A."/>
            <person name="Kalinowski J."/>
            <person name="Ruckert C."/>
        </authorList>
    </citation>
    <scope>NUCLEOTIDE SEQUENCE</scope>
    <source>
        <strain evidence="2">VKM Ac-1069</strain>
    </source>
</reference>
<dbReference type="EMBL" id="BSFQ01000027">
    <property type="protein sequence ID" value="GLL13986.1"/>
    <property type="molecule type" value="Genomic_DNA"/>
</dbReference>
<comment type="caution">
    <text evidence="2">The sequence shown here is derived from an EMBL/GenBank/DDBJ whole genome shotgun (WGS) entry which is preliminary data.</text>
</comment>
<evidence type="ECO:0000256" key="1">
    <source>
        <dbReference type="SAM" id="MobiDB-lite"/>
    </source>
</evidence>
<protein>
    <submittedName>
        <fullName evidence="2">Uncharacterized protein</fullName>
    </submittedName>
</protein>
<feature type="region of interest" description="Disordered" evidence="1">
    <location>
        <begin position="1"/>
        <end position="30"/>
    </location>
</feature>
<proteinExistence type="predicted"/>
<dbReference type="Gene3D" id="3.40.50.10990">
    <property type="entry name" value="GTP cyclohydrolase II"/>
    <property type="match status" value="1"/>
</dbReference>